<evidence type="ECO:0000256" key="2">
    <source>
        <dbReference type="SAM" id="Phobius"/>
    </source>
</evidence>
<dbReference type="PANTHER" id="PTHR33098:SF57">
    <property type="entry name" value="DUF4408 DOMAIN PROTEIN"/>
    <property type="match status" value="1"/>
</dbReference>
<keyword evidence="2" id="KW-0812">Transmembrane</keyword>
<keyword evidence="2" id="KW-0472">Membrane</keyword>
<evidence type="ECO:0000259" key="3">
    <source>
        <dbReference type="Pfam" id="PF14364"/>
    </source>
</evidence>
<dbReference type="InterPro" id="IPR008480">
    <property type="entry name" value="DUF761_pln"/>
</dbReference>
<dbReference type="Pfam" id="PF05553">
    <property type="entry name" value="DUF761"/>
    <property type="match status" value="1"/>
</dbReference>
<accession>A0AAV8GRM0</accession>
<reference evidence="4" key="1">
    <citation type="submission" date="2022-08" db="EMBL/GenBank/DDBJ databases">
        <authorList>
            <person name="Marques A."/>
        </authorList>
    </citation>
    <scope>NUCLEOTIDE SEQUENCE</scope>
    <source>
        <strain evidence="4">RhyPub2mFocal</strain>
        <tissue evidence="4">Leaves</tissue>
    </source>
</reference>
<feature type="compositionally biased region" description="Polar residues" evidence="1">
    <location>
        <begin position="271"/>
        <end position="283"/>
    </location>
</feature>
<dbReference type="PANTHER" id="PTHR33098">
    <property type="entry name" value="COTTON FIBER (DUF761)"/>
    <property type="match status" value="1"/>
</dbReference>
<feature type="region of interest" description="Disordered" evidence="1">
    <location>
        <begin position="271"/>
        <end position="292"/>
    </location>
</feature>
<dbReference type="Proteomes" id="UP001140206">
    <property type="component" value="Chromosome 1"/>
</dbReference>
<evidence type="ECO:0000313" key="4">
    <source>
        <dbReference type="EMBL" id="KAJ4806965.1"/>
    </source>
</evidence>
<protein>
    <submittedName>
        <fullName evidence="4">Cotton fiber protein</fullName>
    </submittedName>
</protein>
<gene>
    <name evidence="4" type="ORF">LUZ62_019531</name>
</gene>
<proteinExistence type="predicted"/>
<dbReference type="Pfam" id="PF14364">
    <property type="entry name" value="DUF4408"/>
    <property type="match status" value="1"/>
</dbReference>
<organism evidence="4 5">
    <name type="scientific">Rhynchospora pubera</name>
    <dbReference type="NCBI Taxonomy" id="906938"/>
    <lineage>
        <taxon>Eukaryota</taxon>
        <taxon>Viridiplantae</taxon>
        <taxon>Streptophyta</taxon>
        <taxon>Embryophyta</taxon>
        <taxon>Tracheophyta</taxon>
        <taxon>Spermatophyta</taxon>
        <taxon>Magnoliopsida</taxon>
        <taxon>Liliopsida</taxon>
        <taxon>Poales</taxon>
        <taxon>Cyperaceae</taxon>
        <taxon>Cyperoideae</taxon>
        <taxon>Rhynchosporeae</taxon>
        <taxon>Rhynchospora</taxon>
    </lineage>
</organism>
<name>A0AAV8GRM0_9POAL</name>
<dbReference type="AlphaFoldDB" id="A0AAV8GRM0"/>
<feature type="domain" description="DUF4408" evidence="3">
    <location>
        <begin position="106"/>
        <end position="134"/>
    </location>
</feature>
<dbReference type="InterPro" id="IPR025520">
    <property type="entry name" value="DUF4408"/>
</dbReference>
<keyword evidence="2" id="KW-1133">Transmembrane helix</keyword>
<comment type="caution">
    <text evidence="4">The sequence shown here is derived from an EMBL/GenBank/DDBJ whole genome shotgun (WGS) entry which is preliminary data.</text>
</comment>
<sequence length="360" mass="40242">MTRTGKASHTATLYVLATNKLGHSHASTKLSSSFKSFLKIYHTDLLAQCYSSSSTPFSPLLIFTSHTLSISFLFTHFSSHLLPPLISSLLSPQDRSNKKNRMLDTWQTITSFLTPMTLFLLLNLVIATIVLSSRHHHNRRDPESPSAASFAGAYHFPLLRTTSPVLERLRSFTLHRFRSGDLPADTLASSPTSIPNPNPVPAESDPNLTSVGFEATFREVAKAPSPPPLVRTSSILDRLKSINLYRFRSGEIQTEEVKIETTATVIATSSSENHFGRSQSESSRPVVKKKKMKKTVSVGGVGGGEEVEVRQRRSFRDRDVVVEEEVDARADDFINRFKEQLKIQRLNSILNYKDMLNRGR</sequence>
<feature type="region of interest" description="Disordered" evidence="1">
    <location>
        <begin position="183"/>
        <end position="205"/>
    </location>
</feature>
<evidence type="ECO:0000313" key="5">
    <source>
        <dbReference type="Proteomes" id="UP001140206"/>
    </source>
</evidence>
<dbReference type="EMBL" id="JAMFTS010000001">
    <property type="protein sequence ID" value="KAJ4806965.1"/>
    <property type="molecule type" value="Genomic_DNA"/>
</dbReference>
<feature type="transmembrane region" description="Helical" evidence="2">
    <location>
        <begin position="106"/>
        <end position="131"/>
    </location>
</feature>
<keyword evidence="5" id="KW-1185">Reference proteome</keyword>
<evidence type="ECO:0000256" key="1">
    <source>
        <dbReference type="SAM" id="MobiDB-lite"/>
    </source>
</evidence>